<comment type="caution">
    <text evidence="1">The sequence shown here is derived from an EMBL/GenBank/DDBJ whole genome shotgun (WGS) entry which is preliminary data.</text>
</comment>
<name>A0A4U5M2M9_STECR</name>
<organism evidence="1 2">
    <name type="scientific">Steinernema carpocapsae</name>
    <name type="common">Entomopathogenic nematode</name>
    <dbReference type="NCBI Taxonomy" id="34508"/>
    <lineage>
        <taxon>Eukaryota</taxon>
        <taxon>Metazoa</taxon>
        <taxon>Ecdysozoa</taxon>
        <taxon>Nematoda</taxon>
        <taxon>Chromadorea</taxon>
        <taxon>Rhabditida</taxon>
        <taxon>Tylenchina</taxon>
        <taxon>Panagrolaimomorpha</taxon>
        <taxon>Strongyloidoidea</taxon>
        <taxon>Steinernematidae</taxon>
        <taxon>Steinernema</taxon>
    </lineage>
</organism>
<dbReference type="Proteomes" id="UP000298663">
    <property type="component" value="Unassembled WGS sequence"/>
</dbReference>
<accession>A0A4U5M2M9</accession>
<gene>
    <name evidence="1" type="ORF">L596_026536</name>
</gene>
<evidence type="ECO:0000313" key="1">
    <source>
        <dbReference type="EMBL" id="TKR62603.1"/>
    </source>
</evidence>
<reference evidence="1 2" key="1">
    <citation type="journal article" date="2015" name="Genome Biol.">
        <title>Comparative genomics of Steinernema reveals deeply conserved gene regulatory networks.</title>
        <authorList>
            <person name="Dillman A.R."/>
            <person name="Macchietto M."/>
            <person name="Porter C.F."/>
            <person name="Rogers A."/>
            <person name="Williams B."/>
            <person name="Antoshechkin I."/>
            <person name="Lee M.M."/>
            <person name="Goodwin Z."/>
            <person name="Lu X."/>
            <person name="Lewis E.E."/>
            <person name="Goodrich-Blair H."/>
            <person name="Stock S.P."/>
            <person name="Adams B.J."/>
            <person name="Sternberg P.W."/>
            <person name="Mortazavi A."/>
        </authorList>
    </citation>
    <scope>NUCLEOTIDE SEQUENCE [LARGE SCALE GENOMIC DNA]</scope>
    <source>
        <strain evidence="1 2">ALL</strain>
    </source>
</reference>
<evidence type="ECO:0000313" key="2">
    <source>
        <dbReference type="Proteomes" id="UP000298663"/>
    </source>
</evidence>
<dbReference type="EMBL" id="AZBU02000010">
    <property type="protein sequence ID" value="TKR62603.1"/>
    <property type="molecule type" value="Genomic_DNA"/>
</dbReference>
<proteinExistence type="predicted"/>
<keyword evidence="2" id="KW-1185">Reference proteome</keyword>
<protein>
    <submittedName>
        <fullName evidence="1">Uncharacterized protein</fullName>
    </submittedName>
</protein>
<reference evidence="1 2" key="2">
    <citation type="journal article" date="2019" name="G3 (Bethesda)">
        <title>Hybrid Assembly of the Genome of the Entomopathogenic Nematode Steinernema carpocapsae Identifies the X-Chromosome.</title>
        <authorList>
            <person name="Serra L."/>
            <person name="Macchietto M."/>
            <person name="Macias-Munoz A."/>
            <person name="McGill C.J."/>
            <person name="Rodriguez I.M."/>
            <person name="Rodriguez B."/>
            <person name="Murad R."/>
            <person name="Mortazavi A."/>
        </authorList>
    </citation>
    <scope>NUCLEOTIDE SEQUENCE [LARGE SCALE GENOMIC DNA]</scope>
    <source>
        <strain evidence="1 2">ALL</strain>
    </source>
</reference>
<sequence length="84" mass="9379">MYIGDQNIKLNTRYSDTCTALLPTRSLVQLQSYNRSTLLTFIACGFGAKNLFFNFRTESCYATSEKCDTGPSTSSACRILSRQS</sequence>
<dbReference type="AlphaFoldDB" id="A0A4U5M2M9"/>